<dbReference type="PANTHER" id="PTHR12080:SF134">
    <property type="entry name" value="CD48 ANTIGEN"/>
    <property type="match status" value="1"/>
</dbReference>
<name>A0AAV1QM90_SCOSC</name>
<accession>A0AAV1QM90</accession>
<evidence type="ECO:0000256" key="5">
    <source>
        <dbReference type="SAM" id="Phobius"/>
    </source>
</evidence>
<dbReference type="EMBL" id="CAWUFR010002003">
    <property type="protein sequence ID" value="CAK6984618.1"/>
    <property type="molecule type" value="Genomic_DNA"/>
</dbReference>
<feature type="domain" description="Ig-like" evidence="6">
    <location>
        <begin position="128"/>
        <end position="220"/>
    </location>
</feature>
<feature type="domain" description="Ig-like" evidence="6">
    <location>
        <begin position="433"/>
        <end position="525"/>
    </location>
</feature>
<comment type="subcellular location">
    <subcellularLocation>
        <location evidence="1">Membrane</location>
    </subcellularLocation>
</comment>
<dbReference type="InterPro" id="IPR015631">
    <property type="entry name" value="CD2/SLAM_rcpt"/>
</dbReference>
<evidence type="ECO:0000259" key="6">
    <source>
        <dbReference type="PROSITE" id="PS50835"/>
    </source>
</evidence>
<evidence type="ECO:0000313" key="8">
    <source>
        <dbReference type="Proteomes" id="UP001314229"/>
    </source>
</evidence>
<comment type="caution">
    <text evidence="7">The sequence shown here is derived from an EMBL/GenBank/DDBJ whole genome shotgun (WGS) entry which is preliminary data.</text>
</comment>
<protein>
    <submittedName>
        <fullName evidence="7">Neurosecretory protein VGF-like</fullName>
    </submittedName>
</protein>
<dbReference type="SUPFAM" id="SSF48726">
    <property type="entry name" value="Immunoglobulin"/>
    <property type="match status" value="2"/>
</dbReference>
<evidence type="ECO:0000256" key="4">
    <source>
        <dbReference type="ARBA" id="ARBA00023180"/>
    </source>
</evidence>
<dbReference type="Proteomes" id="UP001314229">
    <property type="component" value="Unassembled WGS sequence"/>
</dbReference>
<proteinExistence type="predicted"/>
<evidence type="ECO:0000256" key="3">
    <source>
        <dbReference type="ARBA" id="ARBA00023136"/>
    </source>
</evidence>
<evidence type="ECO:0000256" key="2">
    <source>
        <dbReference type="ARBA" id="ARBA00022729"/>
    </source>
</evidence>
<dbReference type="PROSITE" id="PS50835">
    <property type="entry name" value="IG_LIKE"/>
    <property type="match status" value="2"/>
</dbReference>
<dbReference type="InterPro" id="IPR013783">
    <property type="entry name" value="Ig-like_fold"/>
</dbReference>
<organism evidence="7 8">
    <name type="scientific">Scomber scombrus</name>
    <name type="common">Atlantic mackerel</name>
    <name type="synonym">Scomber vernalis</name>
    <dbReference type="NCBI Taxonomy" id="13677"/>
    <lineage>
        <taxon>Eukaryota</taxon>
        <taxon>Metazoa</taxon>
        <taxon>Chordata</taxon>
        <taxon>Craniata</taxon>
        <taxon>Vertebrata</taxon>
        <taxon>Euteleostomi</taxon>
        <taxon>Actinopterygii</taxon>
        <taxon>Neopterygii</taxon>
        <taxon>Teleostei</taxon>
        <taxon>Neoteleostei</taxon>
        <taxon>Acanthomorphata</taxon>
        <taxon>Pelagiaria</taxon>
        <taxon>Scombriformes</taxon>
        <taxon>Scombridae</taxon>
        <taxon>Scomber</taxon>
    </lineage>
</organism>
<feature type="transmembrane region" description="Helical" evidence="5">
    <location>
        <begin position="546"/>
        <end position="566"/>
    </location>
</feature>
<keyword evidence="8" id="KW-1185">Reference proteome</keyword>
<evidence type="ECO:0000256" key="1">
    <source>
        <dbReference type="ARBA" id="ARBA00004370"/>
    </source>
</evidence>
<sequence length="578" mass="63818">MDVIFLFTVMAGCCLRCFSCFLAYSALVLLGVFFHDVEASSCDRIIHKKVGDTVELSSCLPTEGNLTLATWKFKDKTIIDTDVGVTKHSQFLGRVELNQDSSLTVRELKTQDSGVYSFISLVNDQQRPTVFITLQVHEIITQQPSLTVNSTWHALNESCTVVGKCSAASDTKVSYNWTVRGQTHSGSRLQYNIQPEDGDIEFTCTIFNFVSNTSASKTVKCSNSTSTDQDKEVVSSPVQSIIRVVIGIALTVLLLFLLCYYTKSKDLCGHRSCFRHTESPPANQDETQQQVYSSLLHGDGSVYESVRGSEDAGKKMAGCCLRCFSCFLAYSALVLLGVFFHDVEASSCDRIIHKKVGDTVELSSCLPTEGVTSAIWKYKDEIVIDTDIGVTKHPQFIGRVELNQDSSLTVKRLKTQDSGVYSFISEVNDQQRPTVSITLQVHEIITQQPSLTVNSTWHALNESCTVVGECSAASDTKVSYNWTVRGQTHSGSRLQYNIQPEDGDIKFICTIFNFVSNTSASKTVKCSNSASTDQDKEVVSSPVQSIIRVVIGIALTVLLLFLLCYYTKSKDLCGHRLV</sequence>
<dbReference type="InterPro" id="IPR003599">
    <property type="entry name" value="Ig_sub"/>
</dbReference>
<keyword evidence="5" id="KW-1133">Transmembrane helix</keyword>
<reference evidence="7 8" key="1">
    <citation type="submission" date="2024-01" db="EMBL/GenBank/DDBJ databases">
        <authorList>
            <person name="Alioto T."/>
            <person name="Alioto T."/>
            <person name="Gomez Garrido J."/>
        </authorList>
    </citation>
    <scope>NUCLEOTIDE SEQUENCE [LARGE SCALE GENOMIC DNA]</scope>
</reference>
<dbReference type="SMART" id="SM00409">
    <property type="entry name" value="IG"/>
    <property type="match status" value="2"/>
</dbReference>
<keyword evidence="5" id="KW-0812">Transmembrane</keyword>
<gene>
    <name evidence="7" type="ORF">FSCOSCO3_A030073</name>
</gene>
<feature type="transmembrane region" description="Helical" evidence="5">
    <location>
        <begin position="319"/>
        <end position="340"/>
    </location>
</feature>
<dbReference type="InterPro" id="IPR036179">
    <property type="entry name" value="Ig-like_dom_sf"/>
</dbReference>
<keyword evidence="4" id="KW-0325">Glycoprotein</keyword>
<evidence type="ECO:0000313" key="7">
    <source>
        <dbReference type="EMBL" id="CAK6984618.1"/>
    </source>
</evidence>
<keyword evidence="3 5" id="KW-0472">Membrane</keyword>
<dbReference type="InterPro" id="IPR007110">
    <property type="entry name" value="Ig-like_dom"/>
</dbReference>
<dbReference type="PANTHER" id="PTHR12080">
    <property type="entry name" value="SIGNALING LYMPHOCYTIC ACTIVATION MOLECULE"/>
    <property type="match status" value="1"/>
</dbReference>
<dbReference type="AlphaFoldDB" id="A0AAV1QM90"/>
<keyword evidence="2" id="KW-0732">Signal</keyword>
<dbReference type="GO" id="GO:0016020">
    <property type="term" value="C:membrane"/>
    <property type="evidence" value="ECO:0007669"/>
    <property type="project" value="UniProtKB-SubCell"/>
</dbReference>
<feature type="transmembrane region" description="Helical" evidence="5">
    <location>
        <begin position="241"/>
        <end position="261"/>
    </location>
</feature>
<dbReference type="Gene3D" id="2.60.40.10">
    <property type="entry name" value="Immunoglobulins"/>
    <property type="match status" value="4"/>
</dbReference>